<feature type="non-terminal residue" evidence="1">
    <location>
        <position position="1"/>
    </location>
</feature>
<dbReference type="EMBL" id="CAXITT010000005">
    <property type="protein sequence ID" value="CAL1526386.1"/>
    <property type="molecule type" value="Genomic_DNA"/>
</dbReference>
<keyword evidence="2" id="KW-1185">Reference proteome</keyword>
<reference evidence="1 2" key="1">
    <citation type="submission" date="2024-04" db="EMBL/GenBank/DDBJ databases">
        <authorList>
            <consortium name="Genoscope - CEA"/>
            <person name="William W."/>
        </authorList>
    </citation>
    <scope>NUCLEOTIDE SEQUENCE [LARGE SCALE GENOMIC DNA]</scope>
</reference>
<feature type="non-terminal residue" evidence="1">
    <location>
        <position position="92"/>
    </location>
</feature>
<proteinExistence type="predicted"/>
<evidence type="ECO:0000313" key="2">
    <source>
        <dbReference type="Proteomes" id="UP001497497"/>
    </source>
</evidence>
<protein>
    <submittedName>
        <fullName evidence="1">Uncharacterized protein</fullName>
    </submittedName>
</protein>
<accession>A0AAV2GZ68</accession>
<evidence type="ECO:0000313" key="1">
    <source>
        <dbReference type="EMBL" id="CAL1526386.1"/>
    </source>
</evidence>
<organism evidence="1 2">
    <name type="scientific">Lymnaea stagnalis</name>
    <name type="common">Great pond snail</name>
    <name type="synonym">Helix stagnalis</name>
    <dbReference type="NCBI Taxonomy" id="6523"/>
    <lineage>
        <taxon>Eukaryota</taxon>
        <taxon>Metazoa</taxon>
        <taxon>Spiralia</taxon>
        <taxon>Lophotrochozoa</taxon>
        <taxon>Mollusca</taxon>
        <taxon>Gastropoda</taxon>
        <taxon>Heterobranchia</taxon>
        <taxon>Euthyneura</taxon>
        <taxon>Panpulmonata</taxon>
        <taxon>Hygrophila</taxon>
        <taxon>Lymnaeoidea</taxon>
        <taxon>Lymnaeidae</taxon>
        <taxon>Lymnaea</taxon>
    </lineage>
</organism>
<sequence length="92" mass="10083">ARLSPTPTDTEKPNIATQVYRSAIDFIGNSAQKRLEAHADFEHETKDDAPVSVRPALLSAEEDVGDTWLVDDMKISRTKKKSAAVTNLLTTS</sequence>
<dbReference type="Proteomes" id="UP001497497">
    <property type="component" value="Unassembled WGS sequence"/>
</dbReference>
<comment type="caution">
    <text evidence="1">The sequence shown here is derived from an EMBL/GenBank/DDBJ whole genome shotgun (WGS) entry which is preliminary data.</text>
</comment>
<gene>
    <name evidence="1" type="ORF">GSLYS_00000563001</name>
</gene>
<dbReference type="AlphaFoldDB" id="A0AAV2GZ68"/>
<name>A0AAV2GZ68_LYMST</name>